<dbReference type="InterPro" id="IPR036191">
    <property type="entry name" value="RRF_sf"/>
</dbReference>
<dbReference type="InterPro" id="IPR002661">
    <property type="entry name" value="Ribosome_recyc_fac"/>
</dbReference>
<feature type="domain" description="Ribosome recycling factor" evidence="4">
    <location>
        <begin position="18"/>
        <end position="179"/>
    </location>
</feature>
<comment type="similarity">
    <text evidence="1">Belongs to the RRF family.</text>
</comment>
<evidence type="ECO:0000256" key="1">
    <source>
        <dbReference type="ARBA" id="ARBA00005912"/>
    </source>
</evidence>
<name>A0A955I205_9BACT</name>
<dbReference type="Gene3D" id="1.10.132.20">
    <property type="entry name" value="Ribosome-recycling factor"/>
    <property type="match status" value="1"/>
</dbReference>
<dbReference type="Proteomes" id="UP000748332">
    <property type="component" value="Unassembled WGS sequence"/>
</dbReference>
<dbReference type="GO" id="GO:0006412">
    <property type="term" value="P:translation"/>
    <property type="evidence" value="ECO:0007669"/>
    <property type="project" value="UniProtKB-KW"/>
</dbReference>
<evidence type="ECO:0000256" key="3">
    <source>
        <dbReference type="SAM" id="MobiDB-lite"/>
    </source>
</evidence>
<reference evidence="5" key="2">
    <citation type="journal article" date="2021" name="Microbiome">
        <title>Successional dynamics and alternative stable states in a saline activated sludge microbial community over 9 years.</title>
        <authorList>
            <person name="Wang Y."/>
            <person name="Ye J."/>
            <person name="Ju F."/>
            <person name="Liu L."/>
            <person name="Boyd J.A."/>
            <person name="Deng Y."/>
            <person name="Parks D.H."/>
            <person name="Jiang X."/>
            <person name="Yin X."/>
            <person name="Woodcroft B.J."/>
            <person name="Tyson G.W."/>
            <person name="Hugenholtz P."/>
            <person name="Polz M.F."/>
            <person name="Zhang T."/>
        </authorList>
    </citation>
    <scope>NUCLEOTIDE SEQUENCE</scope>
    <source>
        <strain evidence="5">HKST-UBA16</strain>
    </source>
</reference>
<dbReference type="AlphaFoldDB" id="A0A955I205"/>
<dbReference type="PANTHER" id="PTHR20982">
    <property type="entry name" value="RIBOSOME RECYCLING FACTOR"/>
    <property type="match status" value="1"/>
</dbReference>
<dbReference type="PANTHER" id="PTHR20982:SF3">
    <property type="entry name" value="MITOCHONDRIAL RIBOSOME RECYCLING FACTOR PSEUDO 1"/>
    <property type="match status" value="1"/>
</dbReference>
<dbReference type="FunFam" id="3.30.1360.40:FF:000001">
    <property type="entry name" value="Ribosome-recycling factor"/>
    <property type="match status" value="1"/>
</dbReference>
<evidence type="ECO:0000313" key="6">
    <source>
        <dbReference type="Proteomes" id="UP000748332"/>
    </source>
</evidence>
<dbReference type="Gene3D" id="3.30.1360.40">
    <property type="match status" value="1"/>
</dbReference>
<dbReference type="SUPFAM" id="SSF55194">
    <property type="entry name" value="Ribosome recycling factor, RRF"/>
    <property type="match status" value="1"/>
</dbReference>
<dbReference type="GO" id="GO:0043023">
    <property type="term" value="F:ribosomal large subunit binding"/>
    <property type="evidence" value="ECO:0007669"/>
    <property type="project" value="TreeGrafter"/>
</dbReference>
<organism evidence="5 6">
    <name type="scientific">Candidatus Dojkabacteria bacterium</name>
    <dbReference type="NCBI Taxonomy" id="2099670"/>
    <lineage>
        <taxon>Bacteria</taxon>
        <taxon>Candidatus Dojkabacteria</taxon>
    </lineage>
</organism>
<proteinExistence type="inferred from homology"/>
<feature type="region of interest" description="Disordered" evidence="3">
    <location>
        <begin position="139"/>
        <end position="181"/>
    </location>
</feature>
<protein>
    <submittedName>
        <fullName evidence="5">Ribosome recycling factor</fullName>
    </submittedName>
</protein>
<feature type="compositionally biased region" description="Basic and acidic residues" evidence="3">
    <location>
        <begin position="149"/>
        <end position="181"/>
    </location>
</feature>
<keyword evidence="2" id="KW-0648">Protein biosynthesis</keyword>
<evidence type="ECO:0000256" key="2">
    <source>
        <dbReference type="ARBA" id="ARBA00022917"/>
    </source>
</evidence>
<evidence type="ECO:0000313" key="5">
    <source>
        <dbReference type="EMBL" id="MCA9375158.1"/>
    </source>
</evidence>
<dbReference type="EMBL" id="JAGQLM010000100">
    <property type="protein sequence ID" value="MCA9375158.1"/>
    <property type="molecule type" value="Genomic_DNA"/>
</dbReference>
<evidence type="ECO:0000259" key="4">
    <source>
        <dbReference type="Pfam" id="PF01765"/>
    </source>
</evidence>
<sequence length="181" mass="20521">MDQSQLKEDFQKCLEHLSSELSQLRTGRATTELLEPVKVEAYGAETQLKAVGNVSVSDAKSLVVQVWDKNIIEDVVKSIDTANLGLRCSIEGDLIRVSLPDMTEERRKDLVRVMKERVEASRIAVRQVRQKYMQEISEAVEGGLSQDDGEAREKVVEDETKAANEKIEEMRKKKEEDLMKV</sequence>
<dbReference type="InterPro" id="IPR023584">
    <property type="entry name" value="Ribosome_recyc_fac_dom"/>
</dbReference>
<comment type="caution">
    <text evidence="5">The sequence shown here is derived from an EMBL/GenBank/DDBJ whole genome shotgun (WGS) entry which is preliminary data.</text>
</comment>
<gene>
    <name evidence="5" type="primary">frr</name>
    <name evidence="5" type="ORF">KC622_02400</name>
</gene>
<dbReference type="Pfam" id="PF01765">
    <property type="entry name" value="RRF"/>
    <property type="match status" value="1"/>
</dbReference>
<reference evidence="5" key="1">
    <citation type="submission" date="2020-04" db="EMBL/GenBank/DDBJ databases">
        <authorList>
            <person name="Zhang T."/>
        </authorList>
    </citation>
    <scope>NUCLEOTIDE SEQUENCE</scope>
    <source>
        <strain evidence="5">HKST-UBA16</strain>
    </source>
</reference>
<dbReference type="NCBIfam" id="TIGR00496">
    <property type="entry name" value="frr"/>
    <property type="match status" value="1"/>
</dbReference>
<accession>A0A955I205</accession>